<dbReference type="GO" id="GO:0000976">
    <property type="term" value="F:transcription cis-regulatory region binding"/>
    <property type="evidence" value="ECO:0007669"/>
    <property type="project" value="TreeGrafter"/>
</dbReference>
<dbReference type="InterPro" id="IPR039536">
    <property type="entry name" value="TetR_C_Proteobacteria"/>
</dbReference>
<organism evidence="4 5">
    <name type="scientific">Insulibacter thermoxylanivorax</name>
    <dbReference type="NCBI Taxonomy" id="2749268"/>
    <lineage>
        <taxon>Bacteria</taxon>
        <taxon>Bacillati</taxon>
        <taxon>Bacillota</taxon>
        <taxon>Bacilli</taxon>
        <taxon>Bacillales</taxon>
        <taxon>Paenibacillaceae</taxon>
        <taxon>Insulibacter</taxon>
    </lineage>
</organism>
<dbReference type="Pfam" id="PF14246">
    <property type="entry name" value="TetR_C_7"/>
    <property type="match status" value="1"/>
</dbReference>
<dbReference type="PROSITE" id="PS50977">
    <property type="entry name" value="HTH_TETR_2"/>
    <property type="match status" value="1"/>
</dbReference>
<gene>
    <name evidence="4" type="ORF">PRECH8_19750</name>
</gene>
<keyword evidence="5" id="KW-1185">Reference proteome</keyword>
<evidence type="ECO:0000313" key="4">
    <source>
        <dbReference type="EMBL" id="GFR38679.1"/>
    </source>
</evidence>
<dbReference type="PANTHER" id="PTHR30055:SF226">
    <property type="entry name" value="HTH-TYPE TRANSCRIPTIONAL REGULATOR PKSA"/>
    <property type="match status" value="1"/>
</dbReference>
<evidence type="ECO:0000256" key="2">
    <source>
        <dbReference type="PROSITE-ProRule" id="PRU00335"/>
    </source>
</evidence>
<dbReference type="PANTHER" id="PTHR30055">
    <property type="entry name" value="HTH-TYPE TRANSCRIPTIONAL REGULATOR RUTR"/>
    <property type="match status" value="1"/>
</dbReference>
<dbReference type="Pfam" id="PF00440">
    <property type="entry name" value="TetR_N"/>
    <property type="match status" value="1"/>
</dbReference>
<reference evidence="4" key="2">
    <citation type="journal article" date="2021" name="Data Brief">
        <title>Draft genome sequence data of the facultative, thermophilic, xylanolytic bacterium Paenibacillus sp. strain DA-C8.</title>
        <authorList>
            <person name="Chhe C."/>
            <person name="Uke A."/>
            <person name="Baramee S."/>
            <person name="Ungkulpasvich U."/>
            <person name="Tachaapaikoon C."/>
            <person name="Pason P."/>
            <person name="Waeonukul R."/>
            <person name="Ratanakhanokchai K."/>
            <person name="Kosugi A."/>
        </authorList>
    </citation>
    <scope>NUCLEOTIDE SEQUENCE</scope>
    <source>
        <strain evidence="4">DA-C8</strain>
    </source>
</reference>
<comment type="caution">
    <text evidence="4">The sequence shown here is derived from an EMBL/GenBank/DDBJ whole genome shotgun (WGS) entry which is preliminary data.</text>
</comment>
<dbReference type="InterPro" id="IPR050109">
    <property type="entry name" value="HTH-type_TetR-like_transc_reg"/>
</dbReference>
<dbReference type="AlphaFoldDB" id="A0A916QGX7"/>
<dbReference type="EMBL" id="BMAQ01000022">
    <property type="protein sequence ID" value="GFR38679.1"/>
    <property type="molecule type" value="Genomic_DNA"/>
</dbReference>
<dbReference type="Proteomes" id="UP000654993">
    <property type="component" value="Unassembled WGS sequence"/>
</dbReference>
<dbReference type="PRINTS" id="PR00455">
    <property type="entry name" value="HTHTETR"/>
</dbReference>
<dbReference type="SUPFAM" id="SSF48498">
    <property type="entry name" value="Tetracyclin repressor-like, C-terminal domain"/>
    <property type="match status" value="1"/>
</dbReference>
<proteinExistence type="predicted"/>
<reference evidence="4" key="1">
    <citation type="submission" date="2020-08" db="EMBL/GenBank/DDBJ databases">
        <authorList>
            <person name="Uke A."/>
            <person name="Chhe C."/>
            <person name="Baramee S."/>
            <person name="Kosugi A."/>
        </authorList>
    </citation>
    <scope>NUCLEOTIDE SEQUENCE</scope>
    <source>
        <strain evidence="4">DA-C8</strain>
    </source>
</reference>
<protein>
    <submittedName>
        <fullName evidence="4">TetR family transcriptional regulator</fullName>
    </submittedName>
</protein>
<dbReference type="InterPro" id="IPR036271">
    <property type="entry name" value="Tet_transcr_reg_TetR-rel_C_sf"/>
</dbReference>
<keyword evidence="1 2" id="KW-0238">DNA-binding</keyword>
<sequence length="198" mass="22216">MKSDLSTSDKLLSAAIDLMAEKGYHATTTKEIAAAAGVNEVTLFRHFGSKQKLLEAAFDRYHYGDEMMKLFKEKLEGELHPDLLLISRTYHTIMTRNRKMIMIGIREAGSIPGVDERASRHPQKLKQLLTEYFTAMQQIGKIRKDVNPELQALSFMWMNYGAIVTGMSTGGVQPSISMDEFIEESVLTFVRALTPAPA</sequence>
<dbReference type="SUPFAM" id="SSF46689">
    <property type="entry name" value="Homeodomain-like"/>
    <property type="match status" value="1"/>
</dbReference>
<dbReference type="GO" id="GO:0003700">
    <property type="term" value="F:DNA-binding transcription factor activity"/>
    <property type="evidence" value="ECO:0007669"/>
    <property type="project" value="TreeGrafter"/>
</dbReference>
<dbReference type="RefSeq" id="WP_200966919.1">
    <property type="nucleotide sequence ID" value="NZ_BMAQ01000022.1"/>
</dbReference>
<dbReference type="InterPro" id="IPR001647">
    <property type="entry name" value="HTH_TetR"/>
</dbReference>
<feature type="domain" description="HTH tetR-type" evidence="3">
    <location>
        <begin position="5"/>
        <end position="65"/>
    </location>
</feature>
<accession>A0A916QGX7</accession>
<name>A0A916QGX7_9BACL</name>
<dbReference type="InterPro" id="IPR009057">
    <property type="entry name" value="Homeodomain-like_sf"/>
</dbReference>
<evidence type="ECO:0000313" key="5">
    <source>
        <dbReference type="Proteomes" id="UP000654993"/>
    </source>
</evidence>
<dbReference type="Gene3D" id="1.10.357.10">
    <property type="entry name" value="Tetracycline Repressor, domain 2"/>
    <property type="match status" value="1"/>
</dbReference>
<evidence type="ECO:0000256" key="1">
    <source>
        <dbReference type="ARBA" id="ARBA00023125"/>
    </source>
</evidence>
<feature type="DNA-binding region" description="H-T-H motif" evidence="2">
    <location>
        <begin position="28"/>
        <end position="47"/>
    </location>
</feature>
<evidence type="ECO:0000259" key="3">
    <source>
        <dbReference type="PROSITE" id="PS50977"/>
    </source>
</evidence>